<keyword evidence="2" id="KW-0472">Membrane</keyword>
<keyword evidence="5" id="KW-1185">Reference proteome</keyword>
<dbReference type="RefSeq" id="WP_201686791.1">
    <property type="nucleotide sequence ID" value="NZ_JAEQND010000001.1"/>
</dbReference>
<comment type="similarity">
    <text evidence="1 2">Belongs to the outer membrane factor (OMF) (TC 1.B.17) family.</text>
</comment>
<dbReference type="Pfam" id="PF02321">
    <property type="entry name" value="OEP"/>
    <property type="match status" value="2"/>
</dbReference>
<dbReference type="Gene3D" id="1.20.1600.10">
    <property type="entry name" value="Outer membrane efflux proteins (OEP)"/>
    <property type="match status" value="1"/>
</dbReference>
<dbReference type="NCBIfam" id="TIGR01845">
    <property type="entry name" value="outer_NodT"/>
    <property type="match status" value="1"/>
</dbReference>
<accession>A0ABS1JH38</accession>
<organism evidence="4 5">
    <name type="scientific">Ramlibacter alkalitolerans</name>
    <dbReference type="NCBI Taxonomy" id="2039631"/>
    <lineage>
        <taxon>Bacteria</taxon>
        <taxon>Pseudomonadati</taxon>
        <taxon>Pseudomonadota</taxon>
        <taxon>Betaproteobacteria</taxon>
        <taxon>Burkholderiales</taxon>
        <taxon>Comamonadaceae</taxon>
        <taxon>Ramlibacter</taxon>
    </lineage>
</organism>
<dbReference type="EMBL" id="JAEQND010000001">
    <property type="protein sequence ID" value="MBL0423538.1"/>
    <property type="molecule type" value="Genomic_DNA"/>
</dbReference>
<evidence type="ECO:0000313" key="5">
    <source>
        <dbReference type="Proteomes" id="UP000622707"/>
    </source>
</evidence>
<gene>
    <name evidence="4" type="ORF">JI746_00325</name>
</gene>
<proteinExistence type="inferred from homology"/>
<protein>
    <submittedName>
        <fullName evidence="4">Efflux transporter outer membrane subunit</fullName>
    </submittedName>
</protein>
<dbReference type="PANTHER" id="PTHR30203:SF33">
    <property type="entry name" value="BLR4455 PROTEIN"/>
    <property type="match status" value="1"/>
</dbReference>
<evidence type="ECO:0000256" key="2">
    <source>
        <dbReference type="RuleBase" id="RU362097"/>
    </source>
</evidence>
<dbReference type="Proteomes" id="UP000622707">
    <property type="component" value="Unassembled WGS sequence"/>
</dbReference>
<reference evidence="4 5" key="1">
    <citation type="journal article" date="2017" name="Int. J. Syst. Evol. Microbiol.">
        <title>Ramlibacter alkalitolerans sp. nov., alkali-tolerant bacterium isolated from soil of ginseng.</title>
        <authorList>
            <person name="Lee D.H."/>
            <person name="Cha C.J."/>
        </authorList>
    </citation>
    <scope>NUCLEOTIDE SEQUENCE [LARGE SCALE GENOMIC DNA]</scope>
    <source>
        <strain evidence="4 5">KACC 19305</strain>
    </source>
</reference>
<keyword evidence="2" id="KW-0732">Signal</keyword>
<keyword evidence="2" id="KW-0812">Transmembrane</keyword>
<comment type="caution">
    <text evidence="4">The sequence shown here is derived from an EMBL/GenBank/DDBJ whole genome shotgun (WGS) entry which is preliminary data.</text>
</comment>
<sequence>MRLARRSPAALRLAAVPLVMALAACASAPLEAPAPLDVPAAFRHASPDVVTAPAAGAQWWQVFRDPVLDRLEAQAVSGNTSLQTAAARLSRARALVRTAQAERAPQLGVRTGFDRQGGPIINAAGGQGTLVTALVDFSWEADLFGRLQQGVDAASLDAKAQEALLRDAHLLVQANVAQTYFELRALDAERALVDAAANAWRETVTITGQRLRTGSVAELEYVRAQAELAAIESDAQALQRRRAGLEHALALLAGLPAPSFELPPQDLGAALPSIPPGVPAAVLTRRPDILAAQRAVQAAQTRLGVARTAWFPSLTLTGSGGSASPDLGHLLQASTQAWSLAAMLGGVLFDGGRREAGIQLADADLEAAAAGYREQILTALREVEDQLASVQLLAVQSRTASTAVDLGRRATVLAESRYRSGLASQLDVLDARRTELRNQREALQVRSAQYQATVRLIRALGGGWEVAGNS</sequence>
<dbReference type="Gene3D" id="2.20.200.10">
    <property type="entry name" value="Outer membrane efflux proteins (OEP)"/>
    <property type="match status" value="1"/>
</dbReference>
<keyword evidence="2" id="KW-1134">Transmembrane beta strand</keyword>
<evidence type="ECO:0000256" key="3">
    <source>
        <dbReference type="SAM" id="Coils"/>
    </source>
</evidence>
<feature type="chain" id="PRO_5044964629" evidence="2">
    <location>
        <begin position="29"/>
        <end position="470"/>
    </location>
</feature>
<dbReference type="SUPFAM" id="SSF56954">
    <property type="entry name" value="Outer membrane efflux proteins (OEP)"/>
    <property type="match status" value="1"/>
</dbReference>
<dbReference type="PANTHER" id="PTHR30203">
    <property type="entry name" value="OUTER MEMBRANE CATION EFFLUX PROTEIN"/>
    <property type="match status" value="1"/>
</dbReference>
<feature type="coiled-coil region" evidence="3">
    <location>
        <begin position="221"/>
        <end position="248"/>
    </location>
</feature>
<evidence type="ECO:0000256" key="1">
    <source>
        <dbReference type="ARBA" id="ARBA00007613"/>
    </source>
</evidence>
<comment type="subcellular location">
    <subcellularLocation>
        <location evidence="2">Cell membrane</location>
        <topology evidence="2">Lipid-anchor</topology>
    </subcellularLocation>
</comment>
<keyword evidence="3" id="KW-0175">Coiled coil</keyword>
<keyword evidence="2" id="KW-0564">Palmitate</keyword>
<feature type="coiled-coil region" evidence="3">
    <location>
        <begin position="426"/>
        <end position="453"/>
    </location>
</feature>
<dbReference type="PROSITE" id="PS51257">
    <property type="entry name" value="PROKAR_LIPOPROTEIN"/>
    <property type="match status" value="1"/>
</dbReference>
<name>A0ABS1JH38_9BURK</name>
<keyword evidence="2" id="KW-0449">Lipoprotein</keyword>
<evidence type="ECO:0000313" key="4">
    <source>
        <dbReference type="EMBL" id="MBL0423538.1"/>
    </source>
</evidence>
<dbReference type="InterPro" id="IPR003423">
    <property type="entry name" value="OMP_efflux"/>
</dbReference>
<feature type="signal peptide" evidence="2">
    <location>
        <begin position="1"/>
        <end position="28"/>
    </location>
</feature>
<dbReference type="InterPro" id="IPR010131">
    <property type="entry name" value="MdtP/NodT-like"/>
</dbReference>